<dbReference type="PANTHER" id="PTHR13009:SF22">
    <property type="entry name" value="LD43819P"/>
    <property type="match status" value="1"/>
</dbReference>
<dbReference type="GO" id="GO:0001671">
    <property type="term" value="F:ATPase activator activity"/>
    <property type="evidence" value="ECO:0007669"/>
    <property type="project" value="InterPro"/>
</dbReference>
<dbReference type="SMART" id="SM01000">
    <property type="entry name" value="Aha1_N"/>
    <property type="match status" value="1"/>
</dbReference>
<organism evidence="3 4">
    <name type="scientific">Ceratopteris richardii</name>
    <name type="common">Triangle waterfern</name>
    <dbReference type="NCBI Taxonomy" id="49495"/>
    <lineage>
        <taxon>Eukaryota</taxon>
        <taxon>Viridiplantae</taxon>
        <taxon>Streptophyta</taxon>
        <taxon>Embryophyta</taxon>
        <taxon>Tracheophyta</taxon>
        <taxon>Polypodiopsida</taxon>
        <taxon>Polypodiidae</taxon>
        <taxon>Polypodiales</taxon>
        <taxon>Pteridineae</taxon>
        <taxon>Pteridaceae</taxon>
        <taxon>Parkerioideae</taxon>
        <taxon>Ceratopteris</taxon>
    </lineage>
</organism>
<evidence type="ECO:0000313" key="4">
    <source>
        <dbReference type="Proteomes" id="UP000825935"/>
    </source>
</evidence>
<dbReference type="EMBL" id="CM035428">
    <property type="protein sequence ID" value="KAH7302101.1"/>
    <property type="molecule type" value="Genomic_DNA"/>
</dbReference>
<keyword evidence="4" id="KW-1185">Reference proteome</keyword>
<dbReference type="GO" id="GO:0051087">
    <property type="term" value="F:protein-folding chaperone binding"/>
    <property type="evidence" value="ECO:0007669"/>
    <property type="project" value="InterPro"/>
</dbReference>
<evidence type="ECO:0000256" key="1">
    <source>
        <dbReference type="ARBA" id="ARBA00006817"/>
    </source>
</evidence>
<gene>
    <name evidence="3" type="ORF">KP509_23G056400</name>
</gene>
<dbReference type="PANTHER" id="PTHR13009">
    <property type="entry name" value="HEAT SHOCK PROTEIN 90 HSP90 CO-CHAPERONE AHA-1"/>
    <property type="match status" value="1"/>
</dbReference>
<dbReference type="Gene3D" id="3.15.10.20">
    <property type="entry name" value="Activator of Hsp90 ATPase Aha1, N-terminal domain"/>
    <property type="match status" value="1"/>
</dbReference>
<dbReference type="InterPro" id="IPR036338">
    <property type="entry name" value="Aha1"/>
</dbReference>
<dbReference type="InterPro" id="IPR015310">
    <property type="entry name" value="AHSA1-like_N"/>
</dbReference>
<protein>
    <recommendedName>
        <fullName evidence="2">Activator of Hsp90 ATPase AHSA1-like N-terminal domain-containing protein</fullName>
    </recommendedName>
</protein>
<dbReference type="SUPFAM" id="SSF103111">
    <property type="entry name" value="Activator of Hsp90 ATPase, Aha1"/>
    <property type="match status" value="1"/>
</dbReference>
<dbReference type="OrthoDB" id="567237at2759"/>
<dbReference type="GO" id="GO:0005829">
    <property type="term" value="C:cytosol"/>
    <property type="evidence" value="ECO:0007669"/>
    <property type="project" value="TreeGrafter"/>
</dbReference>
<comment type="caution">
    <text evidence="3">The sequence shown here is derived from an EMBL/GenBank/DDBJ whole genome shotgun (WGS) entry which is preliminary data.</text>
</comment>
<sequence>MGYKQVKGIMRIVLAISSQVFVIAHIYEGSQELLMTLEPLRLEDGYVQVTEVTRCAGEASLVTVRNKKRHGYSYEITLKFKGDWRGVKDVEGTLVIPEASYNDLDDLKVEVDLSSADSIEASEKAVFCQELRSFLDPIRDKLQTFEEELKAR</sequence>
<dbReference type="Pfam" id="PF09229">
    <property type="entry name" value="Aha1_N"/>
    <property type="match status" value="1"/>
</dbReference>
<evidence type="ECO:0000259" key="2">
    <source>
        <dbReference type="SMART" id="SM01000"/>
    </source>
</evidence>
<dbReference type="GO" id="GO:0006457">
    <property type="term" value="P:protein folding"/>
    <property type="evidence" value="ECO:0007669"/>
    <property type="project" value="TreeGrafter"/>
</dbReference>
<feature type="domain" description="Activator of Hsp90 ATPase AHSA1-like N-terminal" evidence="2">
    <location>
        <begin position="31"/>
        <end position="152"/>
    </location>
</feature>
<comment type="similarity">
    <text evidence="1">Belongs to the AHA1 family.</text>
</comment>
<dbReference type="AlphaFoldDB" id="A0A8T2S1Y0"/>
<evidence type="ECO:0000313" key="3">
    <source>
        <dbReference type="EMBL" id="KAH7302101.1"/>
    </source>
</evidence>
<proteinExistence type="inferred from homology"/>
<name>A0A8T2S1Y0_CERRI</name>
<accession>A0A8T2S1Y0</accession>
<reference evidence="3 4" key="1">
    <citation type="submission" date="2021-08" db="EMBL/GenBank/DDBJ databases">
        <title>WGS assembly of Ceratopteris richardii.</title>
        <authorList>
            <person name="Marchant D.B."/>
            <person name="Chen G."/>
            <person name="Jenkins J."/>
            <person name="Shu S."/>
            <person name="Leebens-Mack J."/>
            <person name="Grimwood J."/>
            <person name="Schmutz J."/>
            <person name="Soltis P."/>
            <person name="Soltis D."/>
            <person name="Chen Z.-H."/>
        </authorList>
    </citation>
    <scope>NUCLEOTIDE SEQUENCE [LARGE SCALE GENOMIC DNA]</scope>
    <source>
        <strain evidence="3">Whitten #5841</strain>
        <tissue evidence="3">Leaf</tissue>
    </source>
</reference>
<dbReference type="Proteomes" id="UP000825935">
    <property type="component" value="Chromosome 23"/>
</dbReference>